<organism evidence="4 5">
    <name type="scientific">Dactylosporangium salmoneum</name>
    <dbReference type="NCBI Taxonomy" id="53361"/>
    <lineage>
        <taxon>Bacteria</taxon>
        <taxon>Bacillati</taxon>
        <taxon>Actinomycetota</taxon>
        <taxon>Actinomycetes</taxon>
        <taxon>Micromonosporales</taxon>
        <taxon>Micromonosporaceae</taxon>
        <taxon>Dactylosporangium</taxon>
    </lineage>
</organism>
<keyword evidence="3" id="KW-0460">Magnesium</keyword>
<dbReference type="InterPro" id="IPR015813">
    <property type="entry name" value="Pyrv/PenolPyrv_kinase-like_dom"/>
</dbReference>
<dbReference type="EMBL" id="BAAARV010000142">
    <property type="protein sequence ID" value="GAA2395152.1"/>
    <property type="molecule type" value="Genomic_DNA"/>
</dbReference>
<dbReference type="Proteomes" id="UP001501444">
    <property type="component" value="Unassembled WGS sequence"/>
</dbReference>
<dbReference type="PANTHER" id="PTHR32308">
    <property type="entry name" value="LYASE BETA SUBUNIT, PUTATIVE (AFU_ORTHOLOGUE AFUA_4G13030)-RELATED"/>
    <property type="match status" value="1"/>
</dbReference>
<comment type="caution">
    <text evidence="4">The sequence shown here is derived from an EMBL/GenBank/DDBJ whole genome shotgun (WGS) entry which is preliminary data.</text>
</comment>
<evidence type="ECO:0000256" key="2">
    <source>
        <dbReference type="ARBA" id="ARBA00022723"/>
    </source>
</evidence>
<dbReference type="GO" id="GO:0016829">
    <property type="term" value="F:lyase activity"/>
    <property type="evidence" value="ECO:0007669"/>
    <property type="project" value="UniProtKB-KW"/>
</dbReference>
<comment type="cofactor">
    <cofactor evidence="1">
        <name>Mg(2+)</name>
        <dbReference type="ChEBI" id="CHEBI:18420"/>
    </cofactor>
</comment>
<dbReference type="InterPro" id="IPR040442">
    <property type="entry name" value="Pyrv_kinase-like_dom_sf"/>
</dbReference>
<evidence type="ECO:0000256" key="1">
    <source>
        <dbReference type="ARBA" id="ARBA00001946"/>
    </source>
</evidence>
<keyword evidence="2" id="KW-0479">Metal-binding</keyword>
<evidence type="ECO:0000313" key="4">
    <source>
        <dbReference type="EMBL" id="GAA2395152.1"/>
    </source>
</evidence>
<accession>A0ABP5VA06</accession>
<evidence type="ECO:0000256" key="3">
    <source>
        <dbReference type="ARBA" id="ARBA00022842"/>
    </source>
</evidence>
<gene>
    <name evidence="4" type="ORF">GCM10010170_109650</name>
</gene>
<evidence type="ECO:0000313" key="5">
    <source>
        <dbReference type="Proteomes" id="UP001501444"/>
    </source>
</evidence>
<name>A0ABP5VA06_9ACTN</name>
<dbReference type="PANTHER" id="PTHR32308:SF10">
    <property type="entry name" value="CITRATE LYASE SUBUNIT BETA"/>
    <property type="match status" value="1"/>
</dbReference>
<dbReference type="Pfam" id="PF22484">
    <property type="entry name" value="DUF6986"/>
    <property type="match status" value="1"/>
</dbReference>
<dbReference type="SUPFAM" id="SSF51621">
    <property type="entry name" value="Phosphoenolpyruvate/pyruvate domain"/>
    <property type="match status" value="1"/>
</dbReference>
<reference evidence="5" key="1">
    <citation type="journal article" date="2019" name="Int. J. Syst. Evol. Microbiol.">
        <title>The Global Catalogue of Microorganisms (GCM) 10K type strain sequencing project: providing services to taxonomists for standard genome sequencing and annotation.</title>
        <authorList>
            <consortium name="The Broad Institute Genomics Platform"/>
            <consortium name="The Broad Institute Genome Sequencing Center for Infectious Disease"/>
            <person name="Wu L."/>
            <person name="Ma J."/>
        </authorList>
    </citation>
    <scope>NUCLEOTIDE SEQUENCE [LARGE SCALE GENOMIC DNA]</scope>
    <source>
        <strain evidence="5">JCM 3272</strain>
    </source>
</reference>
<sequence length="387" mass="41987">MALTDRDLEELTARAEYLDRLQLPGQADVRPVREPSHTAYVPADRFSASTVGDWAAEARALVRDHGSPPFPGAIVEMILAKLVTEPIEDLRVDFEDGYGTRPDEEEDAHAAAAGAVLRADAPPFFGLRVKSLEPATVRRAARTLDAFLTALGPPPETFVVTFPKATSAGHADAAVLLCRQLEHAHGLTEGVLRFELQVEAPQAILGADGRCPLPDMIVRSHGRLTGLHYGTYDYSTALGIAPAYQSLEHPVADHAKAVMQVAAAGTGVHVSDGSTNVIPAGDTAAVHRAWALHARLVRRSLERGIYRGWDLHPGHLVTRWGATYEFYRDGVEEASIRLGHYLGRRVRGHLDEPATARAMAAFLLRGLHCGALRPAELRHPIEVLEAL</sequence>
<dbReference type="InterPro" id="IPR054255">
    <property type="entry name" value="DUF6986"/>
</dbReference>
<protein>
    <submittedName>
        <fullName evidence="4">Aldolase/citrate lyase family protein</fullName>
    </submittedName>
</protein>
<dbReference type="Gene3D" id="3.20.20.60">
    <property type="entry name" value="Phosphoenolpyruvate-binding domains"/>
    <property type="match status" value="1"/>
</dbReference>
<proteinExistence type="predicted"/>
<dbReference type="RefSeq" id="WP_344620755.1">
    <property type="nucleotide sequence ID" value="NZ_BAAARV010000142.1"/>
</dbReference>
<keyword evidence="5" id="KW-1185">Reference proteome</keyword>
<keyword evidence="4" id="KW-0456">Lyase</keyword>